<keyword evidence="4 6" id="KW-0326">Glycosidase</keyword>
<dbReference type="Gene3D" id="3.20.20.80">
    <property type="entry name" value="Glycosidases"/>
    <property type="match status" value="1"/>
</dbReference>
<dbReference type="Proteomes" id="UP000824120">
    <property type="component" value="Chromosome 2"/>
</dbReference>
<comment type="similarity">
    <text evidence="1 5">Belongs to the glycosyl hydrolase 17 family.</text>
</comment>
<evidence type="ECO:0000256" key="2">
    <source>
        <dbReference type="ARBA" id="ARBA00022801"/>
    </source>
</evidence>
<dbReference type="PROSITE" id="PS00587">
    <property type="entry name" value="GLYCOSYL_HYDROL_F17"/>
    <property type="match status" value="1"/>
</dbReference>
<dbReference type="InterPro" id="IPR000490">
    <property type="entry name" value="Glyco_hydro_17"/>
</dbReference>
<evidence type="ECO:0000256" key="1">
    <source>
        <dbReference type="ARBA" id="ARBA00008773"/>
    </source>
</evidence>
<gene>
    <name evidence="7" type="ORF">H5410_009622</name>
</gene>
<dbReference type="InterPro" id="IPR044965">
    <property type="entry name" value="Glyco_hydro_17_plant"/>
</dbReference>
<organism evidence="7 8">
    <name type="scientific">Solanum commersonii</name>
    <name type="common">Commerson's wild potato</name>
    <name type="synonym">Commerson's nightshade</name>
    <dbReference type="NCBI Taxonomy" id="4109"/>
    <lineage>
        <taxon>Eukaryota</taxon>
        <taxon>Viridiplantae</taxon>
        <taxon>Streptophyta</taxon>
        <taxon>Embryophyta</taxon>
        <taxon>Tracheophyta</taxon>
        <taxon>Spermatophyta</taxon>
        <taxon>Magnoliopsida</taxon>
        <taxon>eudicotyledons</taxon>
        <taxon>Gunneridae</taxon>
        <taxon>Pentapetalae</taxon>
        <taxon>asterids</taxon>
        <taxon>lamiids</taxon>
        <taxon>Solanales</taxon>
        <taxon>Solanaceae</taxon>
        <taxon>Solanoideae</taxon>
        <taxon>Solaneae</taxon>
        <taxon>Solanum</taxon>
    </lineage>
</organism>
<reference evidence="7 8" key="1">
    <citation type="submission" date="2020-09" db="EMBL/GenBank/DDBJ databases">
        <title>De no assembly of potato wild relative species, Solanum commersonii.</title>
        <authorList>
            <person name="Cho K."/>
        </authorList>
    </citation>
    <scope>NUCLEOTIDE SEQUENCE [LARGE SCALE GENOMIC DNA]</scope>
    <source>
        <strain evidence="7">LZ3.2</strain>
        <tissue evidence="7">Leaf</tissue>
    </source>
</reference>
<evidence type="ECO:0000256" key="6">
    <source>
        <dbReference type="RuleBase" id="RU004336"/>
    </source>
</evidence>
<dbReference type="OrthoDB" id="941679at2759"/>
<evidence type="ECO:0000256" key="3">
    <source>
        <dbReference type="ARBA" id="ARBA00022821"/>
    </source>
</evidence>
<name>A0A9J6AJ98_SOLCO</name>
<evidence type="ECO:0000313" key="8">
    <source>
        <dbReference type="Proteomes" id="UP000824120"/>
    </source>
</evidence>
<dbReference type="GO" id="GO:0006952">
    <property type="term" value="P:defense response"/>
    <property type="evidence" value="ECO:0007669"/>
    <property type="project" value="UniProtKB-KW"/>
</dbReference>
<comment type="caution">
    <text evidence="7">The sequence shown here is derived from an EMBL/GenBank/DDBJ whole genome shotgun (WGS) entry which is preliminary data.</text>
</comment>
<evidence type="ECO:0000313" key="7">
    <source>
        <dbReference type="EMBL" id="KAG5624404.1"/>
    </source>
</evidence>
<dbReference type="GO" id="GO:0005975">
    <property type="term" value="P:carbohydrate metabolic process"/>
    <property type="evidence" value="ECO:0007669"/>
    <property type="project" value="InterPro"/>
</dbReference>
<dbReference type="InterPro" id="IPR017853">
    <property type="entry name" value="GH"/>
</dbReference>
<accession>A0A9J6AJ98</accession>
<evidence type="ECO:0000256" key="4">
    <source>
        <dbReference type="ARBA" id="ARBA00023295"/>
    </source>
</evidence>
<keyword evidence="3" id="KW-0611">Plant defense</keyword>
<dbReference type="Pfam" id="PF00332">
    <property type="entry name" value="Glyco_hydro_17"/>
    <property type="match status" value="1"/>
</dbReference>
<dbReference type="GO" id="GO:0004553">
    <property type="term" value="F:hydrolase activity, hydrolyzing O-glycosyl compounds"/>
    <property type="evidence" value="ECO:0007669"/>
    <property type="project" value="InterPro"/>
</dbReference>
<evidence type="ECO:0000256" key="5">
    <source>
        <dbReference type="RuleBase" id="RU004335"/>
    </source>
</evidence>
<keyword evidence="8" id="KW-1185">Reference proteome</keyword>
<dbReference type="AlphaFoldDB" id="A0A9J6AJ98"/>
<dbReference type="EMBL" id="JACXVP010000002">
    <property type="protein sequence ID" value="KAG5624404.1"/>
    <property type="molecule type" value="Genomic_DNA"/>
</dbReference>
<keyword evidence="2 6" id="KW-0378">Hydrolase</keyword>
<sequence>MALLFLFTKNFSIVPMVALFVLLMCGIQMTRVYSVGVCYGRTADNLPSESDVVNHCHANDTNVLNGLRESNIEVLVDVPNEHVKTLAQDPNQARNWVNNNIKAYFPSIKFRYIAVGNEIIPIKHVEFAPFVGPAIENVHNAIVEAGLQNQIKSLNRDIFNLVNKYMASIKQGFTDPIVKLLRDNNLPLLVNIYPYFSYIYNMKDIPLSYASAGYQNLFDALVDSMYYALEKSGAPDVKIVVSETGWPSYGHLAATTDNARTYYTNLIDHVRNGTPKKPGREIETFLFAMFDERGKGGDETERHFGLFYPDRNSKYGQLNFNN</sequence>
<dbReference type="PANTHER" id="PTHR32227">
    <property type="entry name" value="GLUCAN ENDO-1,3-BETA-GLUCOSIDASE BG1-RELATED-RELATED"/>
    <property type="match status" value="1"/>
</dbReference>
<protein>
    <submittedName>
        <fullName evidence="7">Uncharacterized protein</fullName>
    </submittedName>
</protein>
<proteinExistence type="inferred from homology"/>
<dbReference type="SUPFAM" id="SSF51445">
    <property type="entry name" value="(Trans)glycosidases"/>
    <property type="match status" value="1"/>
</dbReference>
<dbReference type="FunFam" id="3.20.20.80:FF:000010">
    <property type="entry name" value="glucan endo-1,3-beta-glucosidase, basic"/>
    <property type="match status" value="1"/>
</dbReference>